<evidence type="ECO:0000313" key="3">
    <source>
        <dbReference type="EMBL" id="TDR13788.1"/>
    </source>
</evidence>
<evidence type="ECO:0000313" key="4">
    <source>
        <dbReference type="Proteomes" id="UP000295729"/>
    </source>
</evidence>
<keyword evidence="4" id="KW-1185">Reference proteome</keyword>
<keyword evidence="2" id="KW-0732">Signal</keyword>
<dbReference type="Proteomes" id="UP000295729">
    <property type="component" value="Unassembled WGS sequence"/>
</dbReference>
<evidence type="ECO:0000256" key="2">
    <source>
        <dbReference type="SAM" id="SignalP"/>
    </source>
</evidence>
<accession>A0A4R6XDQ9</accession>
<feature type="chain" id="PRO_5020547325" description="Curli production assembly/transport component CsgG" evidence="2">
    <location>
        <begin position="21"/>
        <end position="379"/>
    </location>
</feature>
<organism evidence="3 4">
    <name type="scientific">Marinomonas communis</name>
    <dbReference type="NCBI Taxonomy" id="28254"/>
    <lineage>
        <taxon>Bacteria</taxon>
        <taxon>Pseudomonadati</taxon>
        <taxon>Pseudomonadota</taxon>
        <taxon>Gammaproteobacteria</taxon>
        <taxon>Oceanospirillales</taxon>
        <taxon>Oceanospirillaceae</taxon>
        <taxon>Marinomonas</taxon>
    </lineage>
</organism>
<feature type="compositionally biased region" description="Low complexity" evidence="1">
    <location>
        <begin position="352"/>
        <end position="362"/>
    </location>
</feature>
<proteinExistence type="predicted"/>
<dbReference type="RefSeq" id="WP_133560881.1">
    <property type="nucleotide sequence ID" value="NZ_SNZA01000002.1"/>
</dbReference>
<sequence length="379" mass="41683">MKKGLTILAASLIAAMPAFAGIESIQVIGEGPSRDAAIDAALVSAVEQVVGVDIKSERSSIDIYQENEDGFEFTEATTGGSTYSSSGNTTYRVLSESCDSGFCKVRLQANVEYDDDKRRQKSLKGMNGSRRTLAIENFSGNKHARDLTKALEARFVQDRLFSVVADRSKPGVDYVLRGKVLEANTTKKVTDTRKTLELTGEKVGSKTTHYSSRVIVEYQMIDLINNQIKWSEKVPTTSSRDNLSLLIDISSRKIFDQLKDNIYPLILLHTSDNNFVLNSGGKTVKEGELFDIYAVGEELFDPYTKESLGYTENKVGRVKVNRVQHKTAYVSVVSGDSSNMMDLPVARRVKTSPKPSSSFSTKKAPKAPVERTSGFIIGS</sequence>
<feature type="region of interest" description="Disordered" evidence="1">
    <location>
        <begin position="349"/>
        <end position="379"/>
    </location>
</feature>
<dbReference type="OrthoDB" id="5614584at2"/>
<gene>
    <name evidence="3" type="ORF">C8D85_1317</name>
</gene>
<comment type="caution">
    <text evidence="3">The sequence shown here is derived from an EMBL/GenBank/DDBJ whole genome shotgun (WGS) entry which is preliminary data.</text>
</comment>
<evidence type="ECO:0008006" key="5">
    <source>
        <dbReference type="Google" id="ProtNLM"/>
    </source>
</evidence>
<dbReference type="EMBL" id="SNZA01000002">
    <property type="protein sequence ID" value="TDR13788.1"/>
    <property type="molecule type" value="Genomic_DNA"/>
</dbReference>
<feature type="signal peptide" evidence="2">
    <location>
        <begin position="1"/>
        <end position="20"/>
    </location>
</feature>
<name>A0A4R6XDQ9_9GAMM</name>
<dbReference type="AlphaFoldDB" id="A0A4R6XDQ9"/>
<reference evidence="3 4" key="1">
    <citation type="submission" date="2019-03" db="EMBL/GenBank/DDBJ databases">
        <title>Genomic Encyclopedia of Type Strains, Phase IV (KMG-IV): sequencing the most valuable type-strain genomes for metagenomic binning, comparative biology and taxonomic classification.</title>
        <authorList>
            <person name="Goeker M."/>
        </authorList>
    </citation>
    <scope>NUCLEOTIDE SEQUENCE [LARGE SCALE GENOMIC DNA]</scope>
    <source>
        <strain evidence="3 4">DSM 5604</strain>
    </source>
</reference>
<evidence type="ECO:0000256" key="1">
    <source>
        <dbReference type="SAM" id="MobiDB-lite"/>
    </source>
</evidence>
<protein>
    <recommendedName>
        <fullName evidence="5">Curli production assembly/transport component CsgG</fullName>
    </recommendedName>
</protein>